<keyword evidence="6" id="KW-0812">Transmembrane</keyword>
<comment type="pathway">
    <text evidence="3">Secondary metabolite biosynthesis; terpenoid biosynthesis.</text>
</comment>
<dbReference type="Gene3D" id="1.10.630.10">
    <property type="entry name" value="Cytochrome P450"/>
    <property type="match status" value="2"/>
</dbReference>
<dbReference type="PANTHER" id="PTHR24305">
    <property type="entry name" value="CYTOCHROME P450"/>
    <property type="match status" value="1"/>
</dbReference>
<dbReference type="EMBL" id="JBAHYK010001669">
    <property type="protein sequence ID" value="KAL0567122.1"/>
    <property type="molecule type" value="Genomic_DNA"/>
</dbReference>
<dbReference type="CDD" id="cd11069">
    <property type="entry name" value="CYP_FUM15-like"/>
    <property type="match status" value="1"/>
</dbReference>
<organism evidence="13 14">
    <name type="scientific">Marasmius crinis-equi</name>
    <dbReference type="NCBI Taxonomy" id="585013"/>
    <lineage>
        <taxon>Eukaryota</taxon>
        <taxon>Fungi</taxon>
        <taxon>Dikarya</taxon>
        <taxon>Basidiomycota</taxon>
        <taxon>Agaricomycotina</taxon>
        <taxon>Agaricomycetes</taxon>
        <taxon>Agaricomycetidae</taxon>
        <taxon>Agaricales</taxon>
        <taxon>Marasmiineae</taxon>
        <taxon>Marasmiaceae</taxon>
        <taxon>Marasmius</taxon>
    </lineage>
</organism>
<keyword evidence="8" id="KW-1133">Transmembrane helix</keyword>
<dbReference type="PROSITE" id="PS00086">
    <property type="entry name" value="CYTOCHROME_P450"/>
    <property type="match status" value="1"/>
</dbReference>
<evidence type="ECO:0000256" key="8">
    <source>
        <dbReference type="ARBA" id="ARBA00022989"/>
    </source>
</evidence>
<name>A0ABR3EW35_9AGAR</name>
<keyword evidence="12" id="KW-0472">Membrane</keyword>
<keyword evidence="14" id="KW-1185">Reference proteome</keyword>
<keyword evidence="10" id="KW-0408">Iron</keyword>
<evidence type="ECO:0000256" key="10">
    <source>
        <dbReference type="ARBA" id="ARBA00023004"/>
    </source>
</evidence>
<evidence type="ECO:0008006" key="15">
    <source>
        <dbReference type="Google" id="ProtNLM"/>
    </source>
</evidence>
<dbReference type="PANTHER" id="PTHR24305:SF166">
    <property type="entry name" value="CYTOCHROME P450 12A4, MITOCHONDRIAL-RELATED"/>
    <property type="match status" value="1"/>
</dbReference>
<dbReference type="PRINTS" id="PR00385">
    <property type="entry name" value="P450"/>
</dbReference>
<dbReference type="InterPro" id="IPR036396">
    <property type="entry name" value="Cyt_P450_sf"/>
</dbReference>
<comment type="caution">
    <text evidence="13">The sequence shown here is derived from an EMBL/GenBank/DDBJ whole genome shotgun (WGS) entry which is preliminary data.</text>
</comment>
<dbReference type="Proteomes" id="UP001465976">
    <property type="component" value="Unassembled WGS sequence"/>
</dbReference>
<protein>
    <recommendedName>
        <fullName evidence="15">Cytochrome P450</fullName>
    </recommendedName>
</protein>
<dbReference type="InterPro" id="IPR017972">
    <property type="entry name" value="Cyt_P450_CS"/>
</dbReference>
<sequence>MFFSILTATVFYLLYRIRQSRRVSSADLPGPKASSFLRASGNFYVLKQELYVNQLNARWQVTRTVIQLDFKWQSEFGGVVRFSAPLGAERLLISDPKAINHILQGYRWGQSAEQVARTQFLLGPSIIGAQGENHKRHRRIMNPAFGLSEVKALVPVFSVAASALTNKWKDLLLESVDQSEVFNVPKWASRATLDAIGHAGFEYNFGAMEDQDNRLAVAYNNLLQVSIPRHTLFNDTENPFGSHSADLFAAPSDKRLIMTTLFTSLMPVRFMSWVIEYMSKSNPKLGHARVVRETAREVASEVVAEKLKEIGSGQGDRLKDVMSLLVKANMNPQNEKSRLSDEELLAQMLAIFIAGHETTANALSWTLLELSKRPEIQEKLREEIRHKEREIAAEERPETGFTAENLESLPYLNAVVKESLRYHPVVVRLQKAALMDDCLPLSESIKMKHGGEINELPVPKGTKVMISVAAYNRSEAIFGEDAHDFRPERWLEQNESGLNRKKGASTAGVYSNLMTFSVGARSCIGWRFAVFELQAFLVELIRNFEFSLTPECARIRREAAGAMLPTLEGQVEKGNLGEFLRAEAGELDFKWHSEFGGVVRIAAPLGEEQLLISDPKAINHIIQGYRWGRSAEERARELFLLGEELLNYLSSCIRSPPIPPIVGPGITAVNGEDHKRQRKIMTPAFGHSEVKALVPVFSAAASSLTNKWKDKLLDSKEQSEVFNVHEWASRATLDAIGHAGFDYNFGAMENQDNPLASAYHNLLRVTIMPIVPLMLTIPSTKQH</sequence>
<dbReference type="InterPro" id="IPR050121">
    <property type="entry name" value="Cytochrome_P450_monoxygenase"/>
</dbReference>
<dbReference type="PRINTS" id="PR00463">
    <property type="entry name" value="EP450I"/>
</dbReference>
<evidence type="ECO:0000256" key="3">
    <source>
        <dbReference type="ARBA" id="ARBA00004721"/>
    </source>
</evidence>
<evidence type="ECO:0000256" key="11">
    <source>
        <dbReference type="ARBA" id="ARBA00023033"/>
    </source>
</evidence>
<evidence type="ECO:0000256" key="7">
    <source>
        <dbReference type="ARBA" id="ARBA00022723"/>
    </source>
</evidence>
<dbReference type="InterPro" id="IPR001128">
    <property type="entry name" value="Cyt_P450"/>
</dbReference>
<comment type="cofactor">
    <cofactor evidence="1">
        <name>heme</name>
        <dbReference type="ChEBI" id="CHEBI:30413"/>
    </cofactor>
</comment>
<evidence type="ECO:0000256" key="9">
    <source>
        <dbReference type="ARBA" id="ARBA00023002"/>
    </source>
</evidence>
<reference evidence="13 14" key="1">
    <citation type="submission" date="2024-02" db="EMBL/GenBank/DDBJ databases">
        <title>A draft genome for the cacao thread blight pathogen Marasmius crinis-equi.</title>
        <authorList>
            <person name="Cohen S.P."/>
            <person name="Baruah I.K."/>
            <person name="Amoako-Attah I."/>
            <person name="Bukari Y."/>
            <person name="Meinhardt L.W."/>
            <person name="Bailey B.A."/>
        </authorList>
    </citation>
    <scope>NUCLEOTIDE SEQUENCE [LARGE SCALE GENOMIC DNA]</scope>
    <source>
        <strain evidence="13 14">GH-76</strain>
    </source>
</reference>
<evidence type="ECO:0000256" key="1">
    <source>
        <dbReference type="ARBA" id="ARBA00001971"/>
    </source>
</evidence>
<evidence type="ECO:0000256" key="12">
    <source>
        <dbReference type="ARBA" id="ARBA00023136"/>
    </source>
</evidence>
<keyword evidence="9" id="KW-0560">Oxidoreductase</keyword>
<evidence type="ECO:0000313" key="14">
    <source>
        <dbReference type="Proteomes" id="UP001465976"/>
    </source>
</evidence>
<evidence type="ECO:0000256" key="5">
    <source>
        <dbReference type="ARBA" id="ARBA00022617"/>
    </source>
</evidence>
<dbReference type="InterPro" id="IPR002401">
    <property type="entry name" value="Cyt_P450_E_grp-I"/>
</dbReference>
<evidence type="ECO:0000256" key="4">
    <source>
        <dbReference type="ARBA" id="ARBA00010617"/>
    </source>
</evidence>
<evidence type="ECO:0000313" key="13">
    <source>
        <dbReference type="EMBL" id="KAL0567122.1"/>
    </source>
</evidence>
<keyword evidence="11" id="KW-0503">Monooxygenase</keyword>
<dbReference type="Pfam" id="PF00067">
    <property type="entry name" value="p450"/>
    <property type="match status" value="2"/>
</dbReference>
<dbReference type="SUPFAM" id="SSF48264">
    <property type="entry name" value="Cytochrome P450"/>
    <property type="match status" value="2"/>
</dbReference>
<evidence type="ECO:0000256" key="2">
    <source>
        <dbReference type="ARBA" id="ARBA00004370"/>
    </source>
</evidence>
<accession>A0ABR3EW35</accession>
<keyword evidence="7" id="KW-0479">Metal-binding</keyword>
<proteinExistence type="inferred from homology"/>
<comment type="subcellular location">
    <subcellularLocation>
        <location evidence="2">Membrane</location>
    </subcellularLocation>
</comment>
<comment type="similarity">
    <text evidence="4">Belongs to the cytochrome P450 family.</text>
</comment>
<keyword evidence="5" id="KW-0349">Heme</keyword>
<gene>
    <name evidence="13" type="ORF">V5O48_014867</name>
</gene>
<evidence type="ECO:0000256" key="6">
    <source>
        <dbReference type="ARBA" id="ARBA00022692"/>
    </source>
</evidence>